<accession>A0A0N4Y0G9</accession>
<name>A0A0N4Y0G9_NIPBR</name>
<evidence type="ECO:0000313" key="3">
    <source>
        <dbReference type="Proteomes" id="UP000271162"/>
    </source>
</evidence>
<dbReference type="WBParaSite" id="NBR_0000901901-mRNA-1">
    <property type="protein sequence ID" value="NBR_0000901901-mRNA-1"/>
    <property type="gene ID" value="NBR_0000901901"/>
</dbReference>
<keyword evidence="3" id="KW-1185">Reference proteome</keyword>
<reference evidence="2 3" key="2">
    <citation type="submission" date="2018-11" db="EMBL/GenBank/DDBJ databases">
        <authorList>
            <consortium name="Pathogen Informatics"/>
        </authorList>
    </citation>
    <scope>NUCLEOTIDE SEQUENCE [LARGE SCALE GENOMIC DNA]</scope>
</reference>
<reference evidence="4" key="1">
    <citation type="submission" date="2017-02" db="UniProtKB">
        <authorList>
            <consortium name="WormBaseParasite"/>
        </authorList>
    </citation>
    <scope>IDENTIFICATION</scope>
</reference>
<feature type="region of interest" description="Disordered" evidence="1">
    <location>
        <begin position="27"/>
        <end position="66"/>
    </location>
</feature>
<evidence type="ECO:0000313" key="2">
    <source>
        <dbReference type="EMBL" id="VDL72609.1"/>
    </source>
</evidence>
<dbReference type="EMBL" id="UYSL01020078">
    <property type="protein sequence ID" value="VDL72609.1"/>
    <property type="molecule type" value="Genomic_DNA"/>
</dbReference>
<dbReference type="PROSITE" id="PS51257">
    <property type="entry name" value="PROKAR_LIPOPROTEIN"/>
    <property type="match status" value="1"/>
</dbReference>
<evidence type="ECO:0000256" key="1">
    <source>
        <dbReference type="SAM" id="MobiDB-lite"/>
    </source>
</evidence>
<proteinExistence type="predicted"/>
<protein>
    <submittedName>
        <fullName evidence="2 4">Uncharacterized protein</fullName>
    </submittedName>
</protein>
<dbReference type="Proteomes" id="UP000271162">
    <property type="component" value="Unassembled WGS sequence"/>
</dbReference>
<evidence type="ECO:0000313" key="4">
    <source>
        <dbReference type="WBParaSite" id="NBR_0000901901-mRNA-1"/>
    </source>
</evidence>
<organism evidence="4">
    <name type="scientific">Nippostrongylus brasiliensis</name>
    <name type="common">Rat hookworm</name>
    <dbReference type="NCBI Taxonomy" id="27835"/>
    <lineage>
        <taxon>Eukaryota</taxon>
        <taxon>Metazoa</taxon>
        <taxon>Ecdysozoa</taxon>
        <taxon>Nematoda</taxon>
        <taxon>Chromadorea</taxon>
        <taxon>Rhabditida</taxon>
        <taxon>Rhabditina</taxon>
        <taxon>Rhabditomorpha</taxon>
        <taxon>Strongyloidea</taxon>
        <taxon>Heligmosomidae</taxon>
        <taxon>Nippostrongylus</taxon>
    </lineage>
</organism>
<gene>
    <name evidence="2" type="ORF">NBR_LOCUS9020</name>
</gene>
<feature type="compositionally biased region" description="Low complexity" evidence="1">
    <location>
        <begin position="44"/>
        <end position="57"/>
    </location>
</feature>
<sequence length="66" mass="6616">MCNNWVKDNPTINDCRLAAAAAAAAGGCPSGRSVRAGPRKANAKAKGAGRTAGTTCKRLNDDTANG</sequence>
<dbReference type="AlphaFoldDB" id="A0A0N4Y0G9"/>